<feature type="domain" description="CMP/dCMP-type deaminase" evidence="3">
    <location>
        <begin position="1"/>
        <end position="127"/>
    </location>
</feature>
<sequence length="158" mass="18506">MDFIKKTIELAKENVKQGGRPFACLIVENGEIIAEGTNLVAQTNDPTAHAEIVAIRKATATLHTEHLLNCEFYILAHPCPMCLAAMYYCSPRKVTFITLRDDYKKYYIDDRKYFTLDNFYDEFAKPWQKRNLPMTYHTHPEAIEIYKLWQELNHKNKS</sequence>
<dbReference type="STRING" id="447.Lboz_2702"/>
<dbReference type="GO" id="GO:0008270">
    <property type="term" value="F:zinc ion binding"/>
    <property type="evidence" value="ECO:0007669"/>
    <property type="project" value="InterPro"/>
</dbReference>
<evidence type="ECO:0000313" key="4">
    <source>
        <dbReference type="EMBL" id="KTC71125.1"/>
    </source>
</evidence>
<evidence type="ECO:0000313" key="5">
    <source>
        <dbReference type="Proteomes" id="UP000054695"/>
    </source>
</evidence>
<dbReference type="PANTHER" id="PTHR11079:SF161">
    <property type="entry name" value="CMP_DCMP-TYPE DEAMINASE DOMAIN-CONTAINING PROTEIN"/>
    <property type="match status" value="1"/>
</dbReference>
<keyword evidence="2" id="KW-0862">Zinc</keyword>
<evidence type="ECO:0000256" key="1">
    <source>
        <dbReference type="ARBA" id="ARBA00022723"/>
    </source>
</evidence>
<keyword evidence="5" id="KW-1185">Reference proteome</keyword>
<dbReference type="Proteomes" id="UP000054695">
    <property type="component" value="Unassembled WGS sequence"/>
</dbReference>
<dbReference type="SUPFAM" id="SSF53927">
    <property type="entry name" value="Cytidine deaminase-like"/>
    <property type="match status" value="1"/>
</dbReference>
<evidence type="ECO:0000259" key="3">
    <source>
        <dbReference type="PROSITE" id="PS51747"/>
    </source>
</evidence>
<proteinExistence type="predicted"/>
<dbReference type="Gene3D" id="3.40.140.10">
    <property type="entry name" value="Cytidine Deaminase, domain 2"/>
    <property type="match status" value="1"/>
</dbReference>
<dbReference type="AlphaFoldDB" id="A0A0W0RJB5"/>
<name>A0A0W0RJB5_LEGBO</name>
<gene>
    <name evidence="4" type="ORF">Lboz_2702</name>
</gene>
<accession>A0A0W0RJB5</accession>
<dbReference type="InterPro" id="IPR016192">
    <property type="entry name" value="APOBEC/CMP_deaminase_Zn-bd"/>
</dbReference>
<dbReference type="EMBL" id="LNXU01000032">
    <property type="protein sequence ID" value="KTC71125.1"/>
    <property type="molecule type" value="Genomic_DNA"/>
</dbReference>
<dbReference type="PROSITE" id="PS00903">
    <property type="entry name" value="CYT_DCMP_DEAMINASES_1"/>
    <property type="match status" value="1"/>
</dbReference>
<dbReference type="InterPro" id="IPR016193">
    <property type="entry name" value="Cytidine_deaminase-like"/>
</dbReference>
<dbReference type="GO" id="GO:0006152">
    <property type="term" value="P:purine nucleoside catabolic process"/>
    <property type="evidence" value="ECO:0007669"/>
    <property type="project" value="TreeGrafter"/>
</dbReference>
<organism evidence="4 5">
    <name type="scientific">Legionella bozemanae</name>
    <name type="common">Fluoribacter bozemanae</name>
    <dbReference type="NCBI Taxonomy" id="447"/>
    <lineage>
        <taxon>Bacteria</taxon>
        <taxon>Pseudomonadati</taxon>
        <taxon>Pseudomonadota</taxon>
        <taxon>Gammaproteobacteria</taxon>
        <taxon>Legionellales</taxon>
        <taxon>Legionellaceae</taxon>
        <taxon>Legionella</taxon>
    </lineage>
</organism>
<dbReference type="PATRIC" id="fig|447.4.peg.2875"/>
<protein>
    <submittedName>
        <fullName evidence="4">Cytosine/adenosine deaminase</fullName>
    </submittedName>
</protein>
<reference evidence="4 5" key="1">
    <citation type="submission" date="2015-11" db="EMBL/GenBank/DDBJ databases">
        <title>Genomic analysis of 38 Legionella species identifies large and diverse effector repertoires.</title>
        <authorList>
            <person name="Burstein D."/>
            <person name="Amaro F."/>
            <person name="Zusman T."/>
            <person name="Lifshitz Z."/>
            <person name="Cohen O."/>
            <person name="Gilbert J.A."/>
            <person name="Pupko T."/>
            <person name="Shuman H.A."/>
            <person name="Segal G."/>
        </authorList>
    </citation>
    <scope>NUCLEOTIDE SEQUENCE [LARGE SCALE GENOMIC DNA]</scope>
    <source>
        <strain evidence="4 5">WIGA</strain>
    </source>
</reference>
<comment type="caution">
    <text evidence="4">The sequence shown here is derived from an EMBL/GenBank/DDBJ whole genome shotgun (WGS) entry which is preliminary data.</text>
</comment>
<dbReference type="RefSeq" id="WP_058460296.1">
    <property type="nucleotide sequence ID" value="NZ_CAAAIY010000002.1"/>
</dbReference>
<dbReference type="PANTHER" id="PTHR11079">
    <property type="entry name" value="CYTOSINE DEAMINASE FAMILY MEMBER"/>
    <property type="match status" value="1"/>
</dbReference>
<dbReference type="GO" id="GO:0047974">
    <property type="term" value="F:guanosine deaminase activity"/>
    <property type="evidence" value="ECO:0007669"/>
    <property type="project" value="TreeGrafter"/>
</dbReference>
<dbReference type="CDD" id="cd01285">
    <property type="entry name" value="nucleoside_deaminase"/>
    <property type="match status" value="1"/>
</dbReference>
<dbReference type="InterPro" id="IPR002125">
    <property type="entry name" value="CMP_dCMP_dom"/>
</dbReference>
<evidence type="ECO:0000256" key="2">
    <source>
        <dbReference type="ARBA" id="ARBA00022833"/>
    </source>
</evidence>
<dbReference type="Pfam" id="PF00383">
    <property type="entry name" value="dCMP_cyt_deam_1"/>
    <property type="match status" value="1"/>
</dbReference>
<dbReference type="PROSITE" id="PS51747">
    <property type="entry name" value="CYT_DCMP_DEAMINASES_2"/>
    <property type="match status" value="1"/>
</dbReference>
<dbReference type="OrthoDB" id="9802676at2"/>
<keyword evidence="1" id="KW-0479">Metal-binding</keyword>